<reference evidence="6" key="1">
    <citation type="submission" date="2025-08" db="UniProtKB">
        <authorList>
            <consortium name="RefSeq"/>
        </authorList>
    </citation>
    <scope>IDENTIFICATION</scope>
</reference>
<gene>
    <name evidence="6" type="primary">LOC113430284</name>
</gene>
<keyword evidence="5" id="KW-1185">Reference proteome</keyword>
<dbReference type="InterPro" id="IPR043136">
    <property type="entry name" value="B30.2/SPRY_sf"/>
</dbReference>
<dbReference type="SMART" id="SM00589">
    <property type="entry name" value="PRY"/>
    <property type="match status" value="1"/>
</dbReference>
<evidence type="ECO:0000313" key="6">
    <source>
        <dbReference type="RefSeq" id="XP_026548525.1"/>
    </source>
</evidence>
<evidence type="ECO:0000256" key="2">
    <source>
        <dbReference type="ARBA" id="ARBA00022699"/>
    </source>
</evidence>
<feature type="non-terminal residue" evidence="6">
    <location>
        <position position="1"/>
    </location>
</feature>
<dbReference type="PANTHER" id="PTHR24103">
    <property type="entry name" value="E3 UBIQUITIN-PROTEIN LIGASE TRIM"/>
    <property type="match status" value="1"/>
</dbReference>
<evidence type="ECO:0000256" key="1">
    <source>
        <dbReference type="ARBA" id="ARBA00009651"/>
    </source>
</evidence>
<dbReference type="InterPro" id="IPR006574">
    <property type="entry name" value="PRY"/>
</dbReference>
<dbReference type="InterPro" id="IPR050143">
    <property type="entry name" value="TRIM/RBCC"/>
</dbReference>
<evidence type="ECO:0000259" key="4">
    <source>
        <dbReference type="PROSITE" id="PS50188"/>
    </source>
</evidence>
<keyword evidence="2" id="KW-0528">Neurotoxin</keyword>
<dbReference type="AlphaFoldDB" id="A0A6J1VZY4"/>
<dbReference type="InterPro" id="IPR003877">
    <property type="entry name" value="SPRY_dom"/>
</dbReference>
<dbReference type="Proteomes" id="UP000504612">
    <property type="component" value="Unplaced"/>
</dbReference>
<feature type="domain" description="B30.2/SPRY" evidence="4">
    <location>
        <begin position="41"/>
        <end position="228"/>
    </location>
</feature>
<dbReference type="PROSITE" id="PS50188">
    <property type="entry name" value="B302_SPRY"/>
    <property type="match status" value="1"/>
</dbReference>
<name>A0A6J1VZY4_9SAUR</name>
<dbReference type="KEGG" id="nss:113430284"/>
<dbReference type="Pfam" id="PF00622">
    <property type="entry name" value="SPRY"/>
    <property type="match status" value="1"/>
</dbReference>
<accession>A0A6J1VZY4</accession>
<dbReference type="InterPro" id="IPR003879">
    <property type="entry name" value="Butyrophylin_SPRY"/>
</dbReference>
<dbReference type="SUPFAM" id="SSF49899">
    <property type="entry name" value="Concanavalin A-like lectins/glucanases"/>
    <property type="match status" value="1"/>
</dbReference>
<dbReference type="InterPro" id="IPR013320">
    <property type="entry name" value="ConA-like_dom_sf"/>
</dbReference>
<organism evidence="5 6">
    <name type="scientific">Notechis scutatus</name>
    <name type="common">mainland tiger snake</name>
    <dbReference type="NCBI Taxonomy" id="8663"/>
    <lineage>
        <taxon>Eukaryota</taxon>
        <taxon>Metazoa</taxon>
        <taxon>Chordata</taxon>
        <taxon>Craniata</taxon>
        <taxon>Vertebrata</taxon>
        <taxon>Euteleostomi</taxon>
        <taxon>Lepidosauria</taxon>
        <taxon>Squamata</taxon>
        <taxon>Bifurcata</taxon>
        <taxon>Unidentata</taxon>
        <taxon>Episquamata</taxon>
        <taxon>Toxicofera</taxon>
        <taxon>Serpentes</taxon>
        <taxon>Colubroidea</taxon>
        <taxon>Elapidae</taxon>
        <taxon>Hydrophiinae</taxon>
        <taxon>Notechis</taxon>
    </lineage>
</organism>
<dbReference type="GeneID" id="113430284"/>
<sequence length="228" mass="25782">DIGSISKKFQAKETYENPVDLLLEPKWTIWDYSDIPAFLKSARKKLRDTLESRLQLQEENVTLDPDTANLGHLEISNDRKSIKGLKPVEGKYPVSDCNRFVRYPCVLGCQEFSTGRHFWEVIVGGTAGWAIGVASKPMNITNVDETMWWQIGEWGGKYKAISWSECSDLVLMEKPMRIRISVNCEEGQVSFFDARTTALLHTFSDASLVGETLLPCFFLCDGAYVTLL</sequence>
<dbReference type="Gene3D" id="2.60.120.920">
    <property type="match status" value="1"/>
</dbReference>
<evidence type="ECO:0000256" key="3">
    <source>
        <dbReference type="ARBA" id="ARBA00034460"/>
    </source>
</evidence>
<comment type="function">
    <text evidence="3">Neurotoxin that produces dose-dependent hypolocomotion and hyperalgesia in mice. May directly act on the central nervous system, as it is 6500-fold more potent when administered intracerebroventricularly than intraperitoneal.</text>
</comment>
<dbReference type="InterPro" id="IPR001870">
    <property type="entry name" value="B30.2/SPRY"/>
</dbReference>
<evidence type="ECO:0000313" key="5">
    <source>
        <dbReference type="Proteomes" id="UP000504612"/>
    </source>
</evidence>
<keyword evidence="2" id="KW-0800">Toxin</keyword>
<comment type="similarity">
    <text evidence="1">Belongs to the ohanin/vespryn family.</text>
</comment>
<dbReference type="Pfam" id="PF13765">
    <property type="entry name" value="PRY"/>
    <property type="match status" value="1"/>
</dbReference>
<dbReference type="PRINTS" id="PR01407">
    <property type="entry name" value="BUTYPHLNCDUF"/>
</dbReference>
<dbReference type="RefSeq" id="XP_026548525.1">
    <property type="nucleotide sequence ID" value="XM_026692740.1"/>
</dbReference>
<protein>
    <submittedName>
        <fullName evidence="6">E3 ubiquitin-protein ligase TRIM39-like</fullName>
    </submittedName>
</protein>
<proteinExistence type="inferred from homology"/>